<dbReference type="AlphaFoldDB" id="A0A837IAA7"/>
<sequence>MKPRAYTSEGIVIARRNFGEADRILVLYTKNFGKVSLIAKGIRRPKSKKRGHVEVFNKIKFQAARGRGLGMITEAEVIEDFAEIRKSLRRISLAYYLMEVVGRITHDGEEKAEVYDLLLETLSKLKSTKMLKKLRLDFITSLLITLGYWPDGKPLPAPDEKLDEVIERAIYSKRVGKRMIQ</sequence>
<dbReference type="SUPFAM" id="SSF50249">
    <property type="entry name" value="Nucleic acid-binding proteins"/>
    <property type="match status" value="1"/>
</dbReference>
<protein>
    <recommendedName>
        <fullName evidence="2 7">DNA repair protein RecO</fullName>
    </recommendedName>
    <alternativeName>
        <fullName evidence="6 7">Recombination protein O</fullName>
    </alternativeName>
</protein>
<dbReference type="Pfam" id="PF02565">
    <property type="entry name" value="RecO_C"/>
    <property type="match status" value="1"/>
</dbReference>
<evidence type="ECO:0000256" key="4">
    <source>
        <dbReference type="ARBA" id="ARBA00023172"/>
    </source>
</evidence>
<dbReference type="HAMAP" id="MF_00201">
    <property type="entry name" value="RecO"/>
    <property type="match status" value="1"/>
</dbReference>
<comment type="caution">
    <text evidence="9">The sequence shown here is derived from an EMBL/GenBank/DDBJ whole genome shotgun (WGS) entry which is preliminary data.</text>
</comment>
<proteinExistence type="inferred from homology"/>
<comment type="function">
    <text evidence="7">Involved in DNA repair and RecF pathway recombination.</text>
</comment>
<evidence type="ECO:0000313" key="9">
    <source>
        <dbReference type="EMBL" id="KKT32270.1"/>
    </source>
</evidence>
<evidence type="ECO:0000256" key="3">
    <source>
        <dbReference type="ARBA" id="ARBA00022763"/>
    </source>
</evidence>
<evidence type="ECO:0000256" key="5">
    <source>
        <dbReference type="ARBA" id="ARBA00023204"/>
    </source>
</evidence>
<evidence type="ECO:0000256" key="6">
    <source>
        <dbReference type="ARBA" id="ARBA00033409"/>
    </source>
</evidence>
<keyword evidence="4 7" id="KW-0233">DNA recombination</keyword>
<dbReference type="Proteomes" id="UP000034012">
    <property type="component" value="Unassembled WGS sequence"/>
</dbReference>
<dbReference type="GO" id="GO:0043590">
    <property type="term" value="C:bacterial nucleoid"/>
    <property type="evidence" value="ECO:0007669"/>
    <property type="project" value="TreeGrafter"/>
</dbReference>
<name>A0A837IAA7_9BACT</name>
<comment type="similarity">
    <text evidence="1 7">Belongs to the RecO family.</text>
</comment>
<dbReference type="Pfam" id="PF11967">
    <property type="entry name" value="RecO_N"/>
    <property type="match status" value="1"/>
</dbReference>
<keyword evidence="5 7" id="KW-0234">DNA repair</keyword>
<dbReference type="Gene3D" id="1.20.1440.120">
    <property type="entry name" value="Recombination protein O, C-terminal domain"/>
    <property type="match status" value="1"/>
</dbReference>
<dbReference type="EMBL" id="LCHK01000019">
    <property type="protein sequence ID" value="KKT32270.1"/>
    <property type="molecule type" value="Genomic_DNA"/>
</dbReference>
<evidence type="ECO:0000256" key="1">
    <source>
        <dbReference type="ARBA" id="ARBA00007452"/>
    </source>
</evidence>
<dbReference type="GO" id="GO:0006302">
    <property type="term" value="P:double-strand break repair"/>
    <property type="evidence" value="ECO:0007669"/>
    <property type="project" value="TreeGrafter"/>
</dbReference>
<evidence type="ECO:0000259" key="8">
    <source>
        <dbReference type="Pfam" id="PF11967"/>
    </source>
</evidence>
<accession>A0A837IAA7</accession>
<dbReference type="InterPro" id="IPR042242">
    <property type="entry name" value="RecO_C"/>
</dbReference>
<keyword evidence="3 7" id="KW-0227">DNA damage</keyword>
<gene>
    <name evidence="7" type="primary">recO</name>
    <name evidence="9" type="ORF">UW20_C0019G0006</name>
</gene>
<organism evidence="9 10">
    <name type="scientific">Candidatus Woesebacteria bacterium GW2011_GWB1_44_11</name>
    <dbReference type="NCBI Taxonomy" id="1618579"/>
    <lineage>
        <taxon>Bacteria</taxon>
        <taxon>Candidatus Woeseibacteriota</taxon>
    </lineage>
</organism>
<dbReference type="NCBIfam" id="TIGR00613">
    <property type="entry name" value="reco"/>
    <property type="match status" value="1"/>
</dbReference>
<reference evidence="9 10" key="1">
    <citation type="journal article" date="2015" name="Nature">
        <title>rRNA introns, odd ribosomes, and small enigmatic genomes across a large radiation of phyla.</title>
        <authorList>
            <person name="Brown C.T."/>
            <person name="Hug L.A."/>
            <person name="Thomas B.C."/>
            <person name="Sharon I."/>
            <person name="Castelle C.J."/>
            <person name="Singh A."/>
            <person name="Wilkins M.J."/>
            <person name="Williams K.H."/>
            <person name="Banfield J.F."/>
        </authorList>
    </citation>
    <scope>NUCLEOTIDE SEQUENCE [LARGE SCALE GENOMIC DNA]</scope>
</reference>
<dbReference type="InterPro" id="IPR003717">
    <property type="entry name" value="RecO"/>
</dbReference>
<dbReference type="GO" id="GO:0006310">
    <property type="term" value="P:DNA recombination"/>
    <property type="evidence" value="ECO:0007669"/>
    <property type="project" value="UniProtKB-UniRule"/>
</dbReference>
<dbReference type="PANTHER" id="PTHR33991">
    <property type="entry name" value="DNA REPAIR PROTEIN RECO"/>
    <property type="match status" value="1"/>
</dbReference>
<evidence type="ECO:0000256" key="2">
    <source>
        <dbReference type="ARBA" id="ARBA00021310"/>
    </source>
</evidence>
<evidence type="ECO:0000313" key="10">
    <source>
        <dbReference type="Proteomes" id="UP000034012"/>
    </source>
</evidence>
<dbReference type="SUPFAM" id="SSF57863">
    <property type="entry name" value="ArfGap/RecO-like zinc finger"/>
    <property type="match status" value="1"/>
</dbReference>
<feature type="domain" description="DNA replication/recombination mediator RecO N-terminal" evidence="8">
    <location>
        <begin position="5"/>
        <end position="80"/>
    </location>
</feature>
<evidence type="ECO:0000256" key="7">
    <source>
        <dbReference type="HAMAP-Rule" id="MF_00201"/>
    </source>
</evidence>
<dbReference type="InterPro" id="IPR022572">
    <property type="entry name" value="DNA_rep/recomb_RecO_N"/>
</dbReference>
<dbReference type="PANTHER" id="PTHR33991:SF1">
    <property type="entry name" value="DNA REPAIR PROTEIN RECO"/>
    <property type="match status" value="1"/>
</dbReference>
<dbReference type="InterPro" id="IPR037278">
    <property type="entry name" value="ARFGAP/RecO"/>
</dbReference>
<dbReference type="Gene3D" id="2.40.50.140">
    <property type="entry name" value="Nucleic acid-binding proteins"/>
    <property type="match status" value="1"/>
</dbReference>
<dbReference type="InterPro" id="IPR012340">
    <property type="entry name" value="NA-bd_OB-fold"/>
</dbReference>